<proteinExistence type="predicted"/>
<protein>
    <recommendedName>
        <fullName evidence="1">DUF4440 domain-containing protein</fullName>
    </recommendedName>
</protein>
<evidence type="ECO:0000259" key="1">
    <source>
        <dbReference type="Pfam" id="PF14534"/>
    </source>
</evidence>
<evidence type="ECO:0000313" key="2">
    <source>
        <dbReference type="EMBL" id="ONN71808.1"/>
    </source>
</evidence>
<dbReference type="Gene3D" id="3.10.450.50">
    <property type="match status" value="1"/>
</dbReference>
<gene>
    <name evidence="2" type="ORF">BVL52_05555</name>
</gene>
<keyword evidence="3" id="KW-1185">Reference proteome</keyword>
<comment type="caution">
    <text evidence="2">The sequence shown here is derived from an EMBL/GenBank/DDBJ whole genome shotgun (WGS) entry which is preliminary data.</text>
</comment>
<feature type="domain" description="DUF4440" evidence="1">
    <location>
        <begin position="11"/>
        <end position="114"/>
    </location>
</feature>
<reference evidence="2 3" key="1">
    <citation type="submission" date="2017-01" db="EMBL/GenBank/DDBJ databases">
        <title>Pseudomonas psychrotolerans genome sequencing and assembly.</title>
        <authorList>
            <person name="Vyas B."/>
            <person name="Mayilraj S."/>
        </authorList>
    </citation>
    <scope>NUCLEOTIDE SEQUENCE [LARGE SCALE GENOMIC DNA]</scope>
    <source>
        <strain evidence="2 3">SDS18</strain>
    </source>
</reference>
<accession>A0ABX3IXU2</accession>
<sequence>MSTAALCARIQRADALINSRDFAALADFYTEDALLVLRPGLQVNGRIAIIGAFERIAAHFGDDLQVRQSCFQVLATCDTALVLARLALGSADQPVAQRQATYVFRREADDQWRCAVDNSYGTGLLDAQMEAAP</sequence>
<dbReference type="InterPro" id="IPR032710">
    <property type="entry name" value="NTF2-like_dom_sf"/>
</dbReference>
<dbReference type="Pfam" id="PF14534">
    <property type="entry name" value="DUF4440"/>
    <property type="match status" value="1"/>
</dbReference>
<dbReference type="InterPro" id="IPR027843">
    <property type="entry name" value="DUF4440"/>
</dbReference>
<dbReference type="Proteomes" id="UP000189310">
    <property type="component" value="Unassembled WGS sequence"/>
</dbReference>
<dbReference type="EMBL" id="MTLN01000003">
    <property type="protein sequence ID" value="ONN71808.1"/>
    <property type="molecule type" value="Genomic_DNA"/>
</dbReference>
<name>A0ABX3IXU2_9PSED</name>
<dbReference type="RefSeq" id="WP_077171393.1">
    <property type="nucleotide sequence ID" value="NZ_MTLN01000003.1"/>
</dbReference>
<evidence type="ECO:0000313" key="3">
    <source>
        <dbReference type="Proteomes" id="UP000189310"/>
    </source>
</evidence>
<dbReference type="SUPFAM" id="SSF54427">
    <property type="entry name" value="NTF2-like"/>
    <property type="match status" value="1"/>
</dbReference>
<organism evidence="2 3">
    <name type="scientific">Pseudomonas oryzihabitans</name>
    <dbReference type="NCBI Taxonomy" id="47885"/>
    <lineage>
        <taxon>Bacteria</taxon>
        <taxon>Pseudomonadati</taxon>
        <taxon>Pseudomonadota</taxon>
        <taxon>Gammaproteobacteria</taxon>
        <taxon>Pseudomonadales</taxon>
        <taxon>Pseudomonadaceae</taxon>
        <taxon>Pseudomonas</taxon>
    </lineage>
</organism>